<feature type="compositionally biased region" description="Polar residues" evidence="2">
    <location>
        <begin position="198"/>
        <end position="218"/>
    </location>
</feature>
<name>A0AA35WMA7_GEOBA</name>
<reference evidence="4" key="1">
    <citation type="submission" date="2023-03" db="EMBL/GenBank/DDBJ databases">
        <authorList>
            <person name="Steffen K."/>
            <person name="Cardenas P."/>
        </authorList>
    </citation>
    <scope>NUCLEOTIDE SEQUENCE</scope>
</reference>
<evidence type="ECO:0000256" key="2">
    <source>
        <dbReference type="SAM" id="MobiDB-lite"/>
    </source>
</evidence>
<accession>A0AA35WMA7</accession>
<keyword evidence="3" id="KW-0732">Signal</keyword>
<dbReference type="AlphaFoldDB" id="A0AA35WMA7"/>
<feature type="chain" id="PRO_5041404669" evidence="3">
    <location>
        <begin position="20"/>
        <end position="870"/>
    </location>
</feature>
<feature type="coiled-coil region" evidence="1">
    <location>
        <begin position="46"/>
        <end position="73"/>
    </location>
</feature>
<dbReference type="EMBL" id="CASHTH010001938">
    <property type="protein sequence ID" value="CAI8022106.1"/>
    <property type="molecule type" value="Genomic_DNA"/>
</dbReference>
<evidence type="ECO:0000313" key="5">
    <source>
        <dbReference type="Proteomes" id="UP001174909"/>
    </source>
</evidence>
<keyword evidence="5" id="KW-1185">Reference proteome</keyword>
<evidence type="ECO:0000256" key="3">
    <source>
        <dbReference type="SAM" id="SignalP"/>
    </source>
</evidence>
<comment type="caution">
    <text evidence="4">The sequence shown here is derived from an EMBL/GenBank/DDBJ whole genome shotgun (WGS) entry which is preliminary data.</text>
</comment>
<gene>
    <name evidence="4" type="ORF">GBAR_LOCUS13008</name>
</gene>
<proteinExistence type="predicted"/>
<protein>
    <submittedName>
        <fullName evidence="4">Uncharacterized protein</fullName>
    </submittedName>
</protein>
<feature type="signal peptide" evidence="3">
    <location>
        <begin position="1"/>
        <end position="19"/>
    </location>
</feature>
<evidence type="ECO:0000313" key="4">
    <source>
        <dbReference type="EMBL" id="CAI8022106.1"/>
    </source>
</evidence>
<evidence type="ECO:0000256" key="1">
    <source>
        <dbReference type="SAM" id="Coils"/>
    </source>
</evidence>
<feature type="non-terminal residue" evidence="4">
    <location>
        <position position="1"/>
    </location>
</feature>
<keyword evidence="1" id="KW-0175">Coiled coil</keyword>
<organism evidence="4 5">
    <name type="scientific">Geodia barretti</name>
    <name type="common">Barrett's horny sponge</name>
    <dbReference type="NCBI Taxonomy" id="519541"/>
    <lineage>
        <taxon>Eukaryota</taxon>
        <taxon>Metazoa</taxon>
        <taxon>Porifera</taxon>
        <taxon>Demospongiae</taxon>
        <taxon>Heteroscleromorpha</taxon>
        <taxon>Tetractinellida</taxon>
        <taxon>Astrophorina</taxon>
        <taxon>Geodiidae</taxon>
        <taxon>Geodia</taxon>
    </lineage>
</organism>
<feature type="region of interest" description="Disordered" evidence="2">
    <location>
        <begin position="198"/>
        <end position="235"/>
    </location>
</feature>
<sequence length="870" mass="96008">MLRIIWKFTLLWSMDLSQLSVKRQLKRAKLFEVQKIVRQIRIHQNKKGTDAQLQKSKRKVKRLEDVLDALKDLDLGSLAQELCLSLQESCELPSCRGLWRANFVDIDLVVLFQRLKSNRPGQRTRQKKWEVVFGEKAKHLAASKKRRKIRTDTVALLRCPGYRTILETRRMISSTPEKSASDFSLLAEDEANRTELQFSPSTDISSQEHASDSQTTNSRRPKHARTPRQPGNIDSFQKEIEKWEEFYDDMKTYLTDGSLTPRNRAGILRQADAFFLGLDGGMFFTKTLRDGTLTLKLPVVRSYEERMEVCKRIHVSTGEEGIHHRRDTMLELLGQQYYWRGQRRDVCQCLTHTVIGTLLQRELPHVRCVPLDWEERDGPSRRARNGISVQVASCPELNPHLLFHPAAEPATLLPLSPLSPPSPLPTPRPLSLFRAQTLRKHVLYFQSSPTFNVSSHNQNSLLPLSGGVAFSPPSNSLSVTNSPVFLQTTEIAQTRSASTPLIAATQKDVVVRGSATATLHKSGKKPRALPVTLNSAVALVDPLANLYTIAEACLLNSPEITASSSTVLPQPSRANPEMSVASEVTVSDSSGLQIFTTINEPYFESHKETASSGPQSVSAVAVDQQTAIESMQMALKNTADPCQLSQIAGQSLSSVFALPSSTSLAVVCPSRGAAYLTSLSSILAHQGLLNPRLPTGTTPIVLHDTICENGSPSVFSSFLGASNWNLGTHTVPMDREILQATVSSNRVAAVLYRPLAYPPNTSFLCLRDIHSVCNPHGVSIILDCSIAAGDTLPHLRGTIKKMLTTGADLIMLPNTEHFQGPAHTCVVIGRTSLLTGCWERLSLLQPSLPLPLFCSAYDTVGSVVAFKSLQ</sequence>
<dbReference type="Proteomes" id="UP001174909">
    <property type="component" value="Unassembled WGS sequence"/>
</dbReference>